<comment type="function">
    <text evidence="6">Catalyzes a reversible aldol reaction between acetaldehyde and D-glyceraldehyde 3-phosphate to generate 2-deoxy-D-ribose 5-phosphate.</text>
</comment>
<dbReference type="GO" id="GO:0009264">
    <property type="term" value="P:deoxyribonucleotide catabolic process"/>
    <property type="evidence" value="ECO:0007669"/>
    <property type="project" value="UniProtKB-UniRule"/>
</dbReference>
<dbReference type="NCBIfam" id="TIGR00126">
    <property type="entry name" value="deoC"/>
    <property type="match status" value="1"/>
</dbReference>
<dbReference type="UniPathway" id="UPA00002">
    <property type="reaction ID" value="UER00468"/>
</dbReference>
<evidence type="ECO:0000256" key="1">
    <source>
        <dbReference type="ARBA" id="ARBA00010936"/>
    </source>
</evidence>
<accession>A0A081BXV8</accession>
<dbReference type="PANTHER" id="PTHR10889">
    <property type="entry name" value="DEOXYRIBOSE-PHOSPHATE ALDOLASE"/>
    <property type="match status" value="1"/>
</dbReference>
<name>A0A081BXV8_VECG1</name>
<dbReference type="GO" id="GO:0006018">
    <property type="term" value="P:2-deoxyribose 1-phosphate catabolic process"/>
    <property type="evidence" value="ECO:0007669"/>
    <property type="project" value="UniProtKB-UniRule"/>
</dbReference>
<feature type="active site" description="Proton donor/acceptor" evidence="6">
    <location>
        <position position="95"/>
    </location>
</feature>
<organism evidence="7">
    <name type="scientific">Vecturithrix granuli</name>
    <dbReference type="NCBI Taxonomy" id="1499967"/>
    <lineage>
        <taxon>Bacteria</taxon>
        <taxon>Candidatus Moduliflexota</taxon>
        <taxon>Candidatus Vecturitrichia</taxon>
        <taxon>Candidatus Vecturitrichales</taxon>
        <taxon>Candidatus Vecturitrichaceae</taxon>
        <taxon>Candidatus Vecturithrix</taxon>
    </lineage>
</organism>
<evidence type="ECO:0000256" key="5">
    <source>
        <dbReference type="ARBA" id="ARBA00048791"/>
    </source>
</evidence>
<gene>
    <name evidence="6" type="primary">deoC</name>
    <name evidence="7" type="ORF">U27_04128</name>
</gene>
<evidence type="ECO:0000313" key="7">
    <source>
        <dbReference type="EMBL" id="GAK57163.1"/>
    </source>
</evidence>
<evidence type="ECO:0000313" key="8">
    <source>
        <dbReference type="Proteomes" id="UP000030661"/>
    </source>
</evidence>
<dbReference type="GO" id="GO:0016052">
    <property type="term" value="P:carbohydrate catabolic process"/>
    <property type="evidence" value="ECO:0007669"/>
    <property type="project" value="TreeGrafter"/>
</dbReference>
<dbReference type="HOGENOM" id="CLU_053595_0_2_0"/>
<dbReference type="SMART" id="SM01133">
    <property type="entry name" value="DeoC"/>
    <property type="match status" value="1"/>
</dbReference>
<dbReference type="InterPro" id="IPR011343">
    <property type="entry name" value="DeoC"/>
</dbReference>
<evidence type="ECO:0000256" key="3">
    <source>
        <dbReference type="ARBA" id="ARBA00023239"/>
    </source>
</evidence>
<keyword evidence="8" id="KW-1185">Reference proteome</keyword>
<sequence>MKLSPQNIAKMIDISAVQASHGEAEILELVKYAKEYGFIAVHALPCWTRYLHELLSDREDILVGGPVGFPSGGHKTEFKIFEAKQLIADGAREVDVMMNIGMLRSGKGVYVKDEIKSLVEAAENIPIKVIIEVYYLSHDEIKRACDHCISAGAAFVKTGTGWAPGGATREIIALITSHVGGAIQVKASGGVRGLDTFVEMYKMGVRRFGINAQASINIIQECRQLPGGLLII</sequence>
<keyword evidence="2 6" id="KW-0963">Cytoplasm</keyword>
<comment type="pathway">
    <text evidence="6">Carbohydrate degradation; 2-deoxy-D-ribose 1-phosphate degradation; D-glyceraldehyde 3-phosphate and acetaldehyde from 2-deoxy-alpha-D-ribose 1-phosphate: step 2/2.</text>
</comment>
<keyword evidence="3 6" id="KW-0456">Lyase</keyword>
<dbReference type="EMBL" id="DF820465">
    <property type="protein sequence ID" value="GAK57163.1"/>
    <property type="molecule type" value="Genomic_DNA"/>
</dbReference>
<keyword evidence="4 6" id="KW-0704">Schiff base</keyword>
<dbReference type="GO" id="GO:0005737">
    <property type="term" value="C:cytoplasm"/>
    <property type="evidence" value="ECO:0007669"/>
    <property type="project" value="UniProtKB-SubCell"/>
</dbReference>
<dbReference type="InterPro" id="IPR002915">
    <property type="entry name" value="DeoC/FbaB/LacD_aldolase"/>
</dbReference>
<dbReference type="AlphaFoldDB" id="A0A081BXV8"/>
<dbReference type="PIRSF" id="PIRSF001357">
    <property type="entry name" value="DeoC"/>
    <property type="match status" value="1"/>
</dbReference>
<feature type="active site" description="Proton donor/acceptor" evidence="6">
    <location>
        <position position="186"/>
    </location>
</feature>
<feature type="active site" description="Schiff-base intermediate with acetaldehyde" evidence="6">
    <location>
        <position position="157"/>
    </location>
</feature>
<dbReference type="Gene3D" id="3.20.20.70">
    <property type="entry name" value="Aldolase class I"/>
    <property type="match status" value="1"/>
</dbReference>
<dbReference type="SUPFAM" id="SSF51569">
    <property type="entry name" value="Aldolase"/>
    <property type="match status" value="1"/>
</dbReference>
<protein>
    <recommendedName>
        <fullName evidence="6">Deoxyribose-phosphate aldolase</fullName>
        <shortName evidence="6">DERA</shortName>
        <ecNumber evidence="6">4.1.2.4</ecNumber>
    </recommendedName>
    <alternativeName>
        <fullName evidence="6">2-deoxy-D-ribose 5-phosphate aldolase</fullName>
    </alternativeName>
    <alternativeName>
        <fullName evidence="6">Phosphodeoxyriboaldolase</fullName>
        <shortName evidence="6">Deoxyriboaldolase</shortName>
    </alternativeName>
</protein>
<dbReference type="InterPro" id="IPR028581">
    <property type="entry name" value="DeoC_typeI"/>
</dbReference>
<proteinExistence type="inferred from homology"/>
<evidence type="ECO:0000256" key="4">
    <source>
        <dbReference type="ARBA" id="ARBA00023270"/>
    </source>
</evidence>
<dbReference type="Pfam" id="PF01791">
    <property type="entry name" value="DeoC"/>
    <property type="match status" value="1"/>
</dbReference>
<comment type="subcellular location">
    <subcellularLocation>
        <location evidence="6">Cytoplasm</location>
    </subcellularLocation>
</comment>
<dbReference type="GO" id="GO:0004139">
    <property type="term" value="F:deoxyribose-phosphate aldolase activity"/>
    <property type="evidence" value="ECO:0007669"/>
    <property type="project" value="UniProtKB-UniRule"/>
</dbReference>
<dbReference type="CDD" id="cd00959">
    <property type="entry name" value="DeoC"/>
    <property type="match status" value="1"/>
</dbReference>
<dbReference type="STRING" id="1499967.U27_04128"/>
<reference evidence="7" key="1">
    <citation type="journal article" date="2015" name="PeerJ">
        <title>First genomic representation of candidate bacterial phylum KSB3 points to enhanced environmental sensing as a trigger of wastewater bulking.</title>
        <authorList>
            <person name="Sekiguchi Y."/>
            <person name="Ohashi A."/>
            <person name="Parks D.H."/>
            <person name="Yamauchi T."/>
            <person name="Tyson G.W."/>
            <person name="Hugenholtz P."/>
        </authorList>
    </citation>
    <scope>NUCLEOTIDE SEQUENCE [LARGE SCALE GENOMIC DNA]</scope>
</reference>
<dbReference type="EC" id="4.1.2.4" evidence="6"/>
<dbReference type="HAMAP" id="MF_00114">
    <property type="entry name" value="DeoC_type1"/>
    <property type="match status" value="1"/>
</dbReference>
<evidence type="ECO:0000256" key="6">
    <source>
        <dbReference type="HAMAP-Rule" id="MF_00114"/>
    </source>
</evidence>
<dbReference type="eggNOG" id="COG0274">
    <property type="taxonomic scope" value="Bacteria"/>
</dbReference>
<evidence type="ECO:0000256" key="2">
    <source>
        <dbReference type="ARBA" id="ARBA00022490"/>
    </source>
</evidence>
<comment type="similarity">
    <text evidence="1 6">Belongs to the DeoC/FbaB aldolase family. DeoC type 1 subfamily.</text>
</comment>
<dbReference type="Proteomes" id="UP000030661">
    <property type="component" value="Unassembled WGS sequence"/>
</dbReference>
<dbReference type="InterPro" id="IPR013785">
    <property type="entry name" value="Aldolase_TIM"/>
</dbReference>
<comment type="catalytic activity">
    <reaction evidence="5 6">
        <text>2-deoxy-D-ribose 5-phosphate = D-glyceraldehyde 3-phosphate + acetaldehyde</text>
        <dbReference type="Rhea" id="RHEA:12821"/>
        <dbReference type="ChEBI" id="CHEBI:15343"/>
        <dbReference type="ChEBI" id="CHEBI:59776"/>
        <dbReference type="ChEBI" id="CHEBI:62877"/>
        <dbReference type="EC" id="4.1.2.4"/>
    </reaction>
</comment>
<dbReference type="PANTHER" id="PTHR10889:SF1">
    <property type="entry name" value="DEOXYRIBOSE-PHOSPHATE ALDOLASE"/>
    <property type="match status" value="1"/>
</dbReference>